<dbReference type="EMBL" id="BBPI01000069">
    <property type="protein sequence ID" value="GAM01885.1"/>
    <property type="molecule type" value="Genomic_DNA"/>
</dbReference>
<gene>
    <name evidence="1" type="ORF">SP5_069_01290</name>
</gene>
<dbReference type="Proteomes" id="UP000032305">
    <property type="component" value="Unassembled WGS sequence"/>
</dbReference>
<evidence type="ECO:0000313" key="1">
    <source>
        <dbReference type="EMBL" id="GAM01885.1"/>
    </source>
</evidence>
<protein>
    <recommendedName>
        <fullName evidence="3">Queuosine biosynthesis protein QueD</fullName>
    </recommendedName>
</protein>
<comment type="caution">
    <text evidence="1">The sequence shown here is derived from an EMBL/GenBank/DDBJ whole genome shotgun (WGS) entry which is preliminary data.</text>
</comment>
<proteinExistence type="predicted"/>
<sequence length="103" mass="11523">MRVMVCGSFTATHSCVEGHPHQHEWHVTAWFDALARADARLHRAALDTLLARLDGTTLPADADWNEDIAKQIGLLCNCVKVRVWRQADRLGCEWRPPCSTASS</sequence>
<organism evidence="1 2">
    <name type="scientific">Sphingomonas parapaucimobilis NBRC 15100</name>
    <dbReference type="NCBI Taxonomy" id="1219049"/>
    <lineage>
        <taxon>Bacteria</taxon>
        <taxon>Pseudomonadati</taxon>
        <taxon>Pseudomonadota</taxon>
        <taxon>Alphaproteobacteria</taxon>
        <taxon>Sphingomonadales</taxon>
        <taxon>Sphingomonadaceae</taxon>
        <taxon>Sphingomonas</taxon>
    </lineage>
</organism>
<evidence type="ECO:0008006" key="3">
    <source>
        <dbReference type="Google" id="ProtNLM"/>
    </source>
</evidence>
<reference evidence="1 2" key="1">
    <citation type="submission" date="2014-11" db="EMBL/GenBank/DDBJ databases">
        <title>Whole genome shotgun sequence of Sphingomonas parapaucimobilis NBRC 15100.</title>
        <authorList>
            <person name="Katano-Makiyama Y."/>
            <person name="Hosoyama A."/>
            <person name="Hashimoto M."/>
            <person name="Hosoyama Y."/>
            <person name="Noguchi M."/>
            <person name="Numata M."/>
            <person name="Tsuchikane K."/>
            <person name="Hirakata S."/>
            <person name="Uohara A."/>
            <person name="Shimodaira J."/>
            <person name="Ohji S."/>
            <person name="Ichikawa N."/>
            <person name="Kimura A."/>
            <person name="Yamazoe A."/>
            <person name="Fujita N."/>
        </authorList>
    </citation>
    <scope>NUCLEOTIDE SEQUENCE [LARGE SCALE GENOMIC DNA]</scope>
    <source>
        <strain evidence="1 2">NBRC 15100</strain>
    </source>
</reference>
<keyword evidence="2" id="KW-1185">Reference proteome</keyword>
<dbReference type="AlphaFoldDB" id="A0A0A1W8X3"/>
<evidence type="ECO:0000313" key="2">
    <source>
        <dbReference type="Proteomes" id="UP000032305"/>
    </source>
</evidence>
<accession>A0A0A1W8X3</accession>
<name>A0A0A1W8X3_9SPHN</name>